<keyword evidence="5" id="KW-0547">Nucleotide-binding</keyword>
<dbReference type="Pfam" id="PF02518">
    <property type="entry name" value="HATPase_c"/>
    <property type="match status" value="1"/>
</dbReference>
<dbReference type="Gene3D" id="1.20.5.1930">
    <property type="match status" value="1"/>
</dbReference>
<keyword evidence="4" id="KW-0808">Transferase</keyword>
<evidence type="ECO:0000313" key="12">
    <source>
        <dbReference type="Proteomes" id="UP000542210"/>
    </source>
</evidence>
<dbReference type="PANTHER" id="PTHR24421:SF10">
    <property type="entry name" value="NITRATE_NITRITE SENSOR PROTEIN NARQ"/>
    <property type="match status" value="1"/>
</dbReference>
<dbReference type="Pfam" id="PF07730">
    <property type="entry name" value="HisKA_3"/>
    <property type="match status" value="1"/>
</dbReference>
<evidence type="ECO:0000256" key="8">
    <source>
        <dbReference type="ARBA" id="ARBA00023012"/>
    </source>
</evidence>
<evidence type="ECO:0000256" key="2">
    <source>
        <dbReference type="ARBA" id="ARBA00012438"/>
    </source>
</evidence>
<feature type="transmembrane region" description="Helical" evidence="9">
    <location>
        <begin position="21"/>
        <end position="38"/>
    </location>
</feature>
<reference evidence="11 12" key="1">
    <citation type="submission" date="2020-08" db="EMBL/GenBank/DDBJ databases">
        <title>Sequencing the genomes of 1000 actinobacteria strains.</title>
        <authorList>
            <person name="Klenk H.-P."/>
        </authorList>
    </citation>
    <scope>NUCLEOTIDE SEQUENCE [LARGE SCALE GENOMIC DNA]</scope>
    <source>
        <strain evidence="11 12">DSM 45784</strain>
    </source>
</reference>
<keyword evidence="12" id="KW-1185">Reference proteome</keyword>
<feature type="transmembrane region" description="Helical" evidence="9">
    <location>
        <begin position="130"/>
        <end position="147"/>
    </location>
</feature>
<dbReference type="Proteomes" id="UP000542210">
    <property type="component" value="Unassembled WGS sequence"/>
</dbReference>
<evidence type="ECO:0000256" key="3">
    <source>
        <dbReference type="ARBA" id="ARBA00022553"/>
    </source>
</evidence>
<dbReference type="AlphaFoldDB" id="A0A7W7DFH9"/>
<evidence type="ECO:0000256" key="7">
    <source>
        <dbReference type="ARBA" id="ARBA00022840"/>
    </source>
</evidence>
<accession>A0A7W7DFH9</accession>
<dbReference type="InterPro" id="IPR036890">
    <property type="entry name" value="HATPase_C_sf"/>
</dbReference>
<keyword evidence="6 11" id="KW-0418">Kinase</keyword>
<name>A0A7W7DFH9_9ACTN</name>
<comment type="catalytic activity">
    <reaction evidence="1">
        <text>ATP + protein L-histidine = ADP + protein N-phospho-L-histidine.</text>
        <dbReference type="EC" id="2.7.13.3"/>
    </reaction>
</comment>
<comment type="caution">
    <text evidence="11">The sequence shown here is derived from an EMBL/GenBank/DDBJ whole genome shotgun (WGS) entry which is preliminary data.</text>
</comment>
<dbReference type="SMART" id="SM00387">
    <property type="entry name" value="HATPase_c"/>
    <property type="match status" value="1"/>
</dbReference>
<keyword evidence="9" id="KW-0472">Membrane</keyword>
<proteinExistence type="predicted"/>
<protein>
    <recommendedName>
        <fullName evidence="2">histidine kinase</fullName>
        <ecNumber evidence="2">2.7.13.3</ecNumber>
    </recommendedName>
</protein>
<keyword evidence="9" id="KW-0812">Transmembrane</keyword>
<dbReference type="PANTHER" id="PTHR24421">
    <property type="entry name" value="NITRATE/NITRITE SENSOR PROTEIN NARX-RELATED"/>
    <property type="match status" value="1"/>
</dbReference>
<dbReference type="Gene3D" id="3.30.565.10">
    <property type="entry name" value="Histidine kinase-like ATPase, C-terminal domain"/>
    <property type="match status" value="1"/>
</dbReference>
<dbReference type="InterPro" id="IPR011712">
    <property type="entry name" value="Sig_transdc_His_kin_sub3_dim/P"/>
</dbReference>
<dbReference type="GO" id="GO:0005524">
    <property type="term" value="F:ATP binding"/>
    <property type="evidence" value="ECO:0007669"/>
    <property type="project" value="UniProtKB-KW"/>
</dbReference>
<dbReference type="EC" id="2.7.13.3" evidence="2"/>
<dbReference type="InterPro" id="IPR050482">
    <property type="entry name" value="Sensor_HK_TwoCompSys"/>
</dbReference>
<feature type="transmembrane region" description="Helical" evidence="9">
    <location>
        <begin position="44"/>
        <end position="71"/>
    </location>
</feature>
<dbReference type="GO" id="GO:0016020">
    <property type="term" value="C:membrane"/>
    <property type="evidence" value="ECO:0007669"/>
    <property type="project" value="InterPro"/>
</dbReference>
<keyword evidence="9" id="KW-1133">Transmembrane helix</keyword>
<evidence type="ECO:0000256" key="1">
    <source>
        <dbReference type="ARBA" id="ARBA00000085"/>
    </source>
</evidence>
<evidence type="ECO:0000313" key="11">
    <source>
        <dbReference type="EMBL" id="MBB4704388.1"/>
    </source>
</evidence>
<organism evidence="11 12">
    <name type="scientific">Sphaerisporangium siamense</name>
    <dbReference type="NCBI Taxonomy" id="795645"/>
    <lineage>
        <taxon>Bacteria</taxon>
        <taxon>Bacillati</taxon>
        <taxon>Actinomycetota</taxon>
        <taxon>Actinomycetes</taxon>
        <taxon>Streptosporangiales</taxon>
        <taxon>Streptosporangiaceae</taxon>
        <taxon>Sphaerisporangium</taxon>
    </lineage>
</organism>
<dbReference type="EMBL" id="JACHND010000001">
    <property type="protein sequence ID" value="MBB4704388.1"/>
    <property type="molecule type" value="Genomic_DNA"/>
</dbReference>
<evidence type="ECO:0000256" key="9">
    <source>
        <dbReference type="SAM" id="Phobius"/>
    </source>
</evidence>
<keyword evidence="3" id="KW-0597">Phosphoprotein</keyword>
<dbReference type="GO" id="GO:0000155">
    <property type="term" value="F:phosphorelay sensor kinase activity"/>
    <property type="evidence" value="ECO:0007669"/>
    <property type="project" value="InterPro"/>
</dbReference>
<evidence type="ECO:0000259" key="10">
    <source>
        <dbReference type="SMART" id="SM00387"/>
    </source>
</evidence>
<dbReference type="GO" id="GO:0046983">
    <property type="term" value="F:protein dimerization activity"/>
    <property type="evidence" value="ECO:0007669"/>
    <property type="project" value="InterPro"/>
</dbReference>
<evidence type="ECO:0000256" key="5">
    <source>
        <dbReference type="ARBA" id="ARBA00022741"/>
    </source>
</evidence>
<feature type="transmembrane region" description="Helical" evidence="9">
    <location>
        <begin position="83"/>
        <end position="101"/>
    </location>
</feature>
<keyword evidence="8" id="KW-0902">Two-component regulatory system</keyword>
<gene>
    <name evidence="11" type="ORF">BJ982_005932</name>
</gene>
<feature type="domain" description="Histidine kinase/HSP90-like ATPase" evidence="10">
    <location>
        <begin position="296"/>
        <end position="390"/>
    </location>
</feature>
<keyword evidence="7" id="KW-0067">ATP-binding</keyword>
<dbReference type="InterPro" id="IPR003594">
    <property type="entry name" value="HATPase_dom"/>
</dbReference>
<dbReference type="RefSeq" id="WP_184885406.1">
    <property type="nucleotide sequence ID" value="NZ_BOOV01000011.1"/>
</dbReference>
<evidence type="ECO:0000256" key="6">
    <source>
        <dbReference type="ARBA" id="ARBA00022777"/>
    </source>
</evidence>
<sequence length="407" mass="41913">MHNPPTRWPGIGLAGVPGFPPARLLAGVITVALLAAWLGDMDRYLSAAASAGSALYLVSGVVMAALALWILRSGTSPAATASGAALALLTAQGVSVGAWLAGTPHSSIGLTEAAVTAVVVPLVAYRCRPLLMVAVAGLALTALLSASLRDGRPMDTDNALLVLLLLTPGLYARWRAQQHAWHIERVRRSERAALARDLHDVVAHQVTGIVVQVQSLQHVAQRDPLALRAALVDIEEAGSNALTAMRLLVTALREGEKPRTGNLTPAQALRDLERPDGPHAAVRVTLEADPDRLSPETAAAVVRMAQEAVANADRHARAATRITVQVSVGDGQVRLQVSDDGQGAAGGFTGGGYGLVGMAERAGLLGGSFHAGPGPDGTGWQVTARLPACAPPGDTKSTFLPTGGHAG</sequence>
<dbReference type="CDD" id="cd16917">
    <property type="entry name" value="HATPase_UhpB-NarQ-NarX-like"/>
    <property type="match status" value="1"/>
</dbReference>
<dbReference type="SUPFAM" id="SSF55874">
    <property type="entry name" value="ATPase domain of HSP90 chaperone/DNA topoisomerase II/histidine kinase"/>
    <property type="match status" value="1"/>
</dbReference>
<evidence type="ECO:0000256" key="4">
    <source>
        <dbReference type="ARBA" id="ARBA00022679"/>
    </source>
</evidence>